<name>A0A2T5IQI9_9GAMM</name>
<gene>
    <name evidence="1" type="ORF">C8N29_1475</name>
</gene>
<keyword evidence="2" id="KW-1185">Reference proteome</keyword>
<dbReference type="EMBL" id="QAON01000047">
    <property type="protein sequence ID" value="PTQ86083.1"/>
    <property type="molecule type" value="Genomic_DNA"/>
</dbReference>
<evidence type="ECO:0000313" key="1">
    <source>
        <dbReference type="EMBL" id="PTQ86083.1"/>
    </source>
</evidence>
<organism evidence="1 2">
    <name type="scientific">Agitococcus lubricus</name>
    <dbReference type="NCBI Taxonomy" id="1077255"/>
    <lineage>
        <taxon>Bacteria</taxon>
        <taxon>Pseudomonadati</taxon>
        <taxon>Pseudomonadota</taxon>
        <taxon>Gammaproteobacteria</taxon>
        <taxon>Moraxellales</taxon>
        <taxon>Moraxellaceae</taxon>
        <taxon>Agitococcus</taxon>
    </lineage>
</organism>
<evidence type="ECO:0000313" key="2">
    <source>
        <dbReference type="Proteomes" id="UP000244223"/>
    </source>
</evidence>
<proteinExistence type="predicted"/>
<dbReference type="Proteomes" id="UP000244223">
    <property type="component" value="Unassembled WGS sequence"/>
</dbReference>
<accession>A0A2T5IQI9</accession>
<protein>
    <submittedName>
        <fullName evidence="1">Uncharacterized protein</fullName>
    </submittedName>
</protein>
<dbReference type="OrthoDB" id="9134659at2"/>
<dbReference type="RefSeq" id="WP_107867141.1">
    <property type="nucleotide sequence ID" value="NZ_QAON01000047.1"/>
</dbReference>
<sequence>MDSENKQRLRSLMVNANLDTFAVKQLLEQQTKRKYSIRTVQAWAADSSKASSRECPEWVLENLEQIIKGR</sequence>
<dbReference type="AlphaFoldDB" id="A0A2T5IQI9"/>
<comment type="caution">
    <text evidence="1">The sequence shown here is derived from an EMBL/GenBank/DDBJ whole genome shotgun (WGS) entry which is preliminary data.</text>
</comment>
<reference evidence="1 2" key="1">
    <citation type="submission" date="2018-04" db="EMBL/GenBank/DDBJ databases">
        <title>Genomic Encyclopedia of Archaeal and Bacterial Type Strains, Phase II (KMG-II): from individual species to whole genera.</title>
        <authorList>
            <person name="Goeker M."/>
        </authorList>
    </citation>
    <scope>NUCLEOTIDE SEQUENCE [LARGE SCALE GENOMIC DNA]</scope>
    <source>
        <strain evidence="1 2">DSM 5822</strain>
    </source>
</reference>